<dbReference type="GO" id="GO:0004069">
    <property type="term" value="F:L-aspartate:2-oxoglutarate aminotransferase activity"/>
    <property type="evidence" value="ECO:0007669"/>
    <property type="project" value="UniProtKB-EC"/>
</dbReference>
<evidence type="ECO:0000256" key="2">
    <source>
        <dbReference type="ARBA" id="ARBA00007441"/>
    </source>
</evidence>
<dbReference type="EC" id="2.6.1.-" evidence="7"/>
<evidence type="ECO:0000313" key="9">
    <source>
        <dbReference type="EMBL" id="CTQ64858.1"/>
    </source>
</evidence>
<organism evidence="9 10">
    <name type="scientific">Roseibium alexandrii</name>
    <dbReference type="NCBI Taxonomy" id="388408"/>
    <lineage>
        <taxon>Bacteria</taxon>
        <taxon>Pseudomonadati</taxon>
        <taxon>Pseudomonadota</taxon>
        <taxon>Alphaproteobacteria</taxon>
        <taxon>Hyphomicrobiales</taxon>
        <taxon>Stappiaceae</taxon>
        <taxon>Roseibium</taxon>
    </lineage>
</organism>
<dbReference type="NCBIfam" id="NF006755">
    <property type="entry name" value="PRK09275.1"/>
    <property type="match status" value="1"/>
</dbReference>
<keyword evidence="4 7" id="KW-0808">Transferase</keyword>
<dbReference type="InterPro" id="IPR004839">
    <property type="entry name" value="Aminotransferase_I/II_large"/>
</dbReference>
<dbReference type="AlphaFoldDB" id="A0A0M6ZQ51"/>
<dbReference type="STRING" id="388408.LAX5112_00426"/>
<evidence type="ECO:0000256" key="4">
    <source>
        <dbReference type="ARBA" id="ARBA00022679"/>
    </source>
</evidence>
<dbReference type="Gene3D" id="3.90.1150.10">
    <property type="entry name" value="Aspartate Aminotransferase, domain 1"/>
    <property type="match status" value="1"/>
</dbReference>
<dbReference type="OrthoDB" id="9804407at2"/>
<dbReference type="PANTHER" id="PTHR46383:SF1">
    <property type="entry name" value="ASPARTATE AMINOTRANSFERASE"/>
    <property type="match status" value="1"/>
</dbReference>
<dbReference type="GO" id="GO:0047688">
    <property type="term" value="F:aspartate 4-decarboxylase activity"/>
    <property type="evidence" value="ECO:0007669"/>
    <property type="project" value="UniProtKB-UniRule"/>
</dbReference>
<dbReference type="CDD" id="cd00609">
    <property type="entry name" value="AAT_like"/>
    <property type="match status" value="1"/>
</dbReference>
<comment type="catalytic activity">
    <reaction evidence="6">
        <text>L-aspartate + 2-oxoglutarate = oxaloacetate + L-glutamate</text>
        <dbReference type="Rhea" id="RHEA:21824"/>
        <dbReference type="ChEBI" id="CHEBI:16452"/>
        <dbReference type="ChEBI" id="CHEBI:16810"/>
        <dbReference type="ChEBI" id="CHEBI:29985"/>
        <dbReference type="ChEBI" id="CHEBI:29991"/>
        <dbReference type="EC" id="2.6.1.1"/>
    </reaction>
</comment>
<dbReference type="Pfam" id="PF00155">
    <property type="entry name" value="Aminotran_1_2"/>
    <property type="match status" value="1"/>
</dbReference>
<dbReference type="InterPro" id="IPR015422">
    <property type="entry name" value="PyrdxlP-dep_Trfase_small"/>
</dbReference>
<proteinExistence type="inferred from homology"/>
<dbReference type="GO" id="GO:0006531">
    <property type="term" value="P:aspartate metabolic process"/>
    <property type="evidence" value="ECO:0007669"/>
    <property type="project" value="UniProtKB-UniRule"/>
</dbReference>
<sequence length="531" mass="59573">MAKLDYSGFEELSPFELKDKLIEIATSSAQRMMLNAGRGNPNFLATEPRHAFLRLGDFALEEAERSYSYLDSGFGGLPEHDGQLLRFENFLLRQEKREGIDFLKAAFSYAKDHLGIHRHDLIFELVQGFLGCNYPVPPRMLTCAERIVGDYLGKEMFGAEPRKGPYSIFATEGGTAAMTYIFQTLKANGMVKSGDKVALGTPIFSPYLEIPPLPDYGMPIVDIRMNEDTDWQFSDEELSKLEDPSIKVFCIVNPSNPPSVKLADECLARVAAVINEKRPDLFVVTDDVYGTFADGFVSLFAKCPHNTLCVYSFSKYFGATGWRLGVIALHDENFFDKALAELPEATKVELDKRYSSLTTEPRAIKFIDRLVADSRAVALNHTAGASTPQQVQMTLFALAGLLDRDNKYKNSAKSLIRKRFDTLELNMGVKPKHEVNDVNYYTLINLQHLSGRLYGEEFANWFVDQKKGYDFLFRLAEETSVVLLPGKGFEVVDASARVSLANLTEAEYAKIGAFARQVITEYHAEYEQGQS</sequence>
<dbReference type="Proteomes" id="UP000053235">
    <property type="component" value="Unassembled WGS sequence"/>
</dbReference>
<evidence type="ECO:0000313" key="10">
    <source>
        <dbReference type="Proteomes" id="UP000053235"/>
    </source>
</evidence>
<dbReference type="Gene3D" id="1.10.20.110">
    <property type="match status" value="1"/>
</dbReference>
<evidence type="ECO:0000256" key="5">
    <source>
        <dbReference type="ARBA" id="ARBA00022898"/>
    </source>
</evidence>
<dbReference type="GO" id="GO:0030170">
    <property type="term" value="F:pyridoxal phosphate binding"/>
    <property type="evidence" value="ECO:0007669"/>
    <property type="project" value="InterPro"/>
</dbReference>
<dbReference type="RefSeq" id="WP_055670392.1">
    <property type="nucleotide sequence ID" value="NZ_CXWD01000002.1"/>
</dbReference>
<keyword evidence="5" id="KW-0663">Pyridoxal phosphate</keyword>
<dbReference type="InterPro" id="IPR015421">
    <property type="entry name" value="PyrdxlP-dep_Trfase_major"/>
</dbReference>
<dbReference type="PROSITE" id="PS00105">
    <property type="entry name" value="AA_TRANSFER_CLASS_1"/>
    <property type="match status" value="1"/>
</dbReference>
<keyword evidence="10" id="KW-1185">Reference proteome</keyword>
<evidence type="ECO:0000256" key="3">
    <source>
        <dbReference type="ARBA" id="ARBA00022576"/>
    </source>
</evidence>
<feature type="domain" description="Aminotransferase class I/classII large" evidence="8">
    <location>
        <begin position="168"/>
        <end position="509"/>
    </location>
</feature>
<evidence type="ECO:0000256" key="6">
    <source>
        <dbReference type="ARBA" id="ARBA00049185"/>
    </source>
</evidence>
<evidence type="ECO:0000256" key="7">
    <source>
        <dbReference type="RuleBase" id="RU000481"/>
    </source>
</evidence>
<comment type="cofactor">
    <cofactor evidence="1 7">
        <name>pyridoxal 5'-phosphate</name>
        <dbReference type="ChEBI" id="CHEBI:597326"/>
    </cofactor>
</comment>
<dbReference type="NCBIfam" id="TIGR03801">
    <property type="entry name" value="asp_4_decarbox"/>
    <property type="match status" value="1"/>
</dbReference>
<accession>A0A0M6ZQ51</accession>
<evidence type="ECO:0000256" key="1">
    <source>
        <dbReference type="ARBA" id="ARBA00001933"/>
    </source>
</evidence>
<evidence type="ECO:0000259" key="8">
    <source>
        <dbReference type="Pfam" id="PF00155"/>
    </source>
</evidence>
<dbReference type="SUPFAM" id="SSF53383">
    <property type="entry name" value="PLP-dependent transferases"/>
    <property type="match status" value="1"/>
</dbReference>
<comment type="similarity">
    <text evidence="2 7">Belongs to the class-I pyridoxal-phosphate-dependent aminotransferase family.</text>
</comment>
<keyword evidence="3 7" id="KW-0032">Aminotransferase</keyword>
<gene>
    <name evidence="9" type="primary">asD</name>
    <name evidence="9" type="ORF">LAX5112_00426</name>
</gene>
<name>A0A0M6ZQ51_9HYPH</name>
<dbReference type="InterPro" id="IPR004838">
    <property type="entry name" value="NHTrfase_class1_PyrdxlP-BS"/>
</dbReference>
<dbReference type="Gene3D" id="3.40.640.10">
    <property type="entry name" value="Type I PLP-dependent aspartate aminotransferase-like (Major domain)"/>
    <property type="match status" value="1"/>
</dbReference>
<reference evidence="10" key="1">
    <citation type="submission" date="2015-07" db="EMBL/GenBank/DDBJ databases">
        <authorList>
            <person name="Rodrigo-Torres Lidia"/>
            <person name="Arahal R.David."/>
        </authorList>
    </citation>
    <scope>NUCLEOTIDE SEQUENCE [LARGE SCALE GENOMIC DNA]</scope>
    <source>
        <strain evidence="10">CECT 5112</strain>
    </source>
</reference>
<dbReference type="InterPro" id="IPR022518">
    <property type="entry name" value="Aspartate_4-decarboxylase"/>
</dbReference>
<dbReference type="InterPro" id="IPR015424">
    <property type="entry name" value="PyrdxlP-dep_Trfase"/>
</dbReference>
<dbReference type="InterPro" id="IPR050596">
    <property type="entry name" value="AspAT/PAT-like"/>
</dbReference>
<dbReference type="EMBL" id="CXWD01000002">
    <property type="protein sequence ID" value="CTQ64858.1"/>
    <property type="molecule type" value="Genomic_DNA"/>
</dbReference>
<protein>
    <recommendedName>
        <fullName evidence="7">Aminotransferase</fullName>
        <ecNumber evidence="7">2.6.1.-</ecNumber>
    </recommendedName>
</protein>
<dbReference type="PANTHER" id="PTHR46383">
    <property type="entry name" value="ASPARTATE AMINOTRANSFERASE"/>
    <property type="match status" value="1"/>
</dbReference>